<accession>A0A515CYN1</accession>
<feature type="transmembrane region" description="Helical" evidence="6">
    <location>
        <begin position="43"/>
        <end position="64"/>
    </location>
</feature>
<keyword evidence="2" id="KW-1003">Cell membrane</keyword>
<dbReference type="RefSeq" id="WP_048761285.1">
    <property type="nucleotide sequence ID" value="NZ_CADDTP010000006.1"/>
</dbReference>
<dbReference type="Proteomes" id="UP000317572">
    <property type="component" value="Chromosome"/>
</dbReference>
<dbReference type="Pfam" id="PF01810">
    <property type="entry name" value="LysE"/>
    <property type="match status" value="1"/>
</dbReference>
<dbReference type="EMBL" id="CP033893">
    <property type="protein sequence ID" value="QDL33264.1"/>
    <property type="molecule type" value="Genomic_DNA"/>
</dbReference>
<name>A0A515CYN1_SERLI</name>
<dbReference type="PANTHER" id="PTHR30086">
    <property type="entry name" value="ARGININE EXPORTER PROTEIN ARGO"/>
    <property type="match status" value="1"/>
</dbReference>
<dbReference type="InterPro" id="IPR001123">
    <property type="entry name" value="LeuE-type"/>
</dbReference>
<dbReference type="Proteomes" id="UP000595237">
    <property type="component" value="Chromosome"/>
</dbReference>
<evidence type="ECO:0000256" key="5">
    <source>
        <dbReference type="ARBA" id="ARBA00023136"/>
    </source>
</evidence>
<evidence type="ECO:0000313" key="9">
    <source>
        <dbReference type="Proteomes" id="UP000317572"/>
    </source>
</evidence>
<dbReference type="GO" id="GO:0015171">
    <property type="term" value="F:amino acid transmembrane transporter activity"/>
    <property type="evidence" value="ECO:0007669"/>
    <property type="project" value="TreeGrafter"/>
</dbReference>
<protein>
    <submittedName>
        <fullName evidence="7">LysE family translocator</fullName>
    </submittedName>
    <submittedName>
        <fullName evidence="8">LysE family transporter</fullName>
    </submittedName>
</protein>
<feature type="transmembrane region" description="Helical" evidence="6">
    <location>
        <begin position="6"/>
        <end position="31"/>
    </location>
</feature>
<feature type="transmembrane region" description="Helical" evidence="6">
    <location>
        <begin position="188"/>
        <end position="206"/>
    </location>
</feature>
<comment type="subcellular location">
    <subcellularLocation>
        <location evidence="1">Cell membrane</location>
        <topology evidence="1">Multi-pass membrane protein</topology>
    </subcellularLocation>
</comment>
<evidence type="ECO:0000313" key="10">
    <source>
        <dbReference type="Proteomes" id="UP000595237"/>
    </source>
</evidence>
<reference evidence="7 9" key="1">
    <citation type="submission" date="2018-11" db="EMBL/GenBank/DDBJ databases">
        <title>The first complete genome of Serratia liquefaciens isolated from metalophyte plant revel distinctness adaptive mechanisms in an extreme habitat.</title>
        <authorList>
            <person name="Caneschi W.L."/>
            <person name="Sanchez A.B."/>
            <person name="Felestrino E.B."/>
            <person name="Assis R.A.B."/>
            <person name="Lemes C.G.C."/>
            <person name="Cordeiro I.F."/>
            <person name="Fonseca N.P."/>
            <person name="Villa M."/>
            <person name="Vieira I.T."/>
            <person name="Moraes L.A."/>
            <person name="Kamino L.H.Y."/>
            <person name="do Carmo F."/>
            <person name="Garcia C.M."/>
            <person name="Almeida N.F."/>
            <person name="Silva R.S."/>
            <person name="Ferro J.A."/>
            <person name="Ferro M.I.T."/>
            <person name="Varani A.M."/>
            <person name="Ferreira R.M."/>
            <person name="dos Santos V.L."/>
            <person name="Silva U.C."/>
            <person name="Setubal J.C."/>
            <person name="Moreira L.M."/>
        </authorList>
    </citation>
    <scope>NUCLEOTIDE SEQUENCE [LARGE SCALE GENOMIC DNA]</scope>
    <source>
        <strain evidence="7 9">FG3</strain>
    </source>
</reference>
<evidence type="ECO:0000313" key="7">
    <source>
        <dbReference type="EMBL" id="QDL33264.1"/>
    </source>
</evidence>
<dbReference type="STRING" id="614.XJ20_17125"/>
<keyword evidence="5 6" id="KW-0472">Membrane</keyword>
<dbReference type="AlphaFoldDB" id="A0A515CYN1"/>
<dbReference type="GO" id="GO:0005886">
    <property type="term" value="C:plasma membrane"/>
    <property type="evidence" value="ECO:0007669"/>
    <property type="project" value="UniProtKB-SubCell"/>
</dbReference>
<evidence type="ECO:0000313" key="8">
    <source>
        <dbReference type="EMBL" id="QQU54133.1"/>
    </source>
</evidence>
<dbReference type="EMBL" id="CP068148">
    <property type="protein sequence ID" value="QQU54133.1"/>
    <property type="molecule type" value="Genomic_DNA"/>
</dbReference>
<evidence type="ECO:0000256" key="6">
    <source>
        <dbReference type="SAM" id="Phobius"/>
    </source>
</evidence>
<evidence type="ECO:0000256" key="2">
    <source>
        <dbReference type="ARBA" id="ARBA00022475"/>
    </source>
</evidence>
<reference evidence="8 10" key="2">
    <citation type="submission" date="2021-01" db="EMBL/GenBank/DDBJ databases">
        <title>FDA dAtabase for Regulatory Grade micrObial Sequences (FDA-ARGOS): Supporting development and validation of Infectious Disease Dx tests.</title>
        <authorList>
            <person name="Blissenbach B."/>
            <person name="Krut O."/>
            <person name="Tallon L."/>
            <person name="Sadzewicz L."/>
            <person name="Zhao X."/>
            <person name="Boylan J."/>
            <person name="Ott S."/>
            <person name="Bowen H."/>
            <person name="Vavikolanu K."/>
            <person name="Mehta A."/>
            <person name="Aluvathingal J."/>
            <person name="Nadendla S."/>
            <person name="Yan Y."/>
            <person name="Sichtig H."/>
        </authorList>
    </citation>
    <scope>NUCLEOTIDE SEQUENCE [LARGE SCALE GENOMIC DNA]</scope>
    <source>
        <strain evidence="8 10">FDAARGOS_1081</strain>
    </source>
</reference>
<feature type="transmembrane region" description="Helical" evidence="6">
    <location>
        <begin position="149"/>
        <end position="168"/>
    </location>
</feature>
<dbReference type="PANTHER" id="PTHR30086:SF19">
    <property type="entry name" value="THREONINE EFFLUX PROTEIN"/>
    <property type="match status" value="1"/>
</dbReference>
<keyword evidence="3 6" id="KW-0812">Transmembrane</keyword>
<sequence>MISETALSVLSITGAIALGAMSPGQSFILVARTAVASSRRDGMAVALGMGVGCFIFALVALLGLQSLLLALPWLYSTLKVLGGAYLVYLAFKMLRGASQPLNVEAVGAQSLGLRKAFTTGLLTQLSNPNTAIVFGSVFAALLSHKISPLMYIILPVIALTVDVLWYAFVAFVLSSPRPRRAYLRFKAWFDRVGGGVLALLGVKLMLNR</sequence>
<organism evidence="7 9">
    <name type="scientific">Serratia liquefaciens</name>
    <dbReference type="NCBI Taxonomy" id="614"/>
    <lineage>
        <taxon>Bacteria</taxon>
        <taxon>Pseudomonadati</taxon>
        <taxon>Pseudomonadota</taxon>
        <taxon>Gammaproteobacteria</taxon>
        <taxon>Enterobacterales</taxon>
        <taxon>Yersiniaceae</taxon>
        <taxon>Serratia</taxon>
    </lineage>
</organism>
<gene>
    <name evidence="7" type="ORF">EGO53_16275</name>
    <name evidence="8" type="ORF">I6I38_17625</name>
</gene>
<keyword evidence="10" id="KW-1185">Reference proteome</keyword>
<evidence type="ECO:0000256" key="4">
    <source>
        <dbReference type="ARBA" id="ARBA00022989"/>
    </source>
</evidence>
<proteinExistence type="predicted"/>
<evidence type="ECO:0000256" key="3">
    <source>
        <dbReference type="ARBA" id="ARBA00022692"/>
    </source>
</evidence>
<keyword evidence="4 6" id="KW-1133">Transmembrane helix</keyword>
<evidence type="ECO:0000256" key="1">
    <source>
        <dbReference type="ARBA" id="ARBA00004651"/>
    </source>
</evidence>
<feature type="transmembrane region" description="Helical" evidence="6">
    <location>
        <begin position="70"/>
        <end position="91"/>
    </location>
</feature>